<evidence type="ECO:0000313" key="3">
    <source>
        <dbReference type="Proteomes" id="UP000886998"/>
    </source>
</evidence>
<accession>A0A8X7CJJ2</accession>
<dbReference type="Proteomes" id="UP000886998">
    <property type="component" value="Unassembled WGS sequence"/>
</dbReference>
<gene>
    <name evidence="2" type="ORF">TNIN_450481</name>
</gene>
<dbReference type="EMBL" id="BMAV01021392">
    <property type="protein sequence ID" value="GFY75439.1"/>
    <property type="molecule type" value="Genomic_DNA"/>
</dbReference>
<feature type="chain" id="PRO_5036467826" evidence="1">
    <location>
        <begin position="35"/>
        <end position="89"/>
    </location>
</feature>
<evidence type="ECO:0000313" key="2">
    <source>
        <dbReference type="EMBL" id="GFY75439.1"/>
    </source>
</evidence>
<comment type="caution">
    <text evidence="2">The sequence shown here is derived from an EMBL/GenBank/DDBJ whole genome shotgun (WGS) entry which is preliminary data.</text>
</comment>
<feature type="signal peptide" evidence="1">
    <location>
        <begin position="1"/>
        <end position="34"/>
    </location>
</feature>
<reference evidence="2" key="1">
    <citation type="submission" date="2020-08" db="EMBL/GenBank/DDBJ databases">
        <title>Multicomponent nature underlies the extraordinary mechanical properties of spider dragline silk.</title>
        <authorList>
            <person name="Kono N."/>
            <person name="Nakamura H."/>
            <person name="Mori M."/>
            <person name="Yoshida Y."/>
            <person name="Ohtoshi R."/>
            <person name="Malay A.D."/>
            <person name="Moran D.A.P."/>
            <person name="Tomita M."/>
            <person name="Numata K."/>
            <person name="Arakawa K."/>
        </authorList>
    </citation>
    <scope>NUCLEOTIDE SEQUENCE</scope>
</reference>
<evidence type="ECO:0000256" key="1">
    <source>
        <dbReference type="SAM" id="SignalP"/>
    </source>
</evidence>
<organism evidence="2 3">
    <name type="scientific">Trichonephila inaurata madagascariensis</name>
    <dbReference type="NCBI Taxonomy" id="2747483"/>
    <lineage>
        <taxon>Eukaryota</taxon>
        <taxon>Metazoa</taxon>
        <taxon>Ecdysozoa</taxon>
        <taxon>Arthropoda</taxon>
        <taxon>Chelicerata</taxon>
        <taxon>Arachnida</taxon>
        <taxon>Araneae</taxon>
        <taxon>Araneomorphae</taxon>
        <taxon>Entelegynae</taxon>
        <taxon>Araneoidea</taxon>
        <taxon>Nephilidae</taxon>
        <taxon>Trichonephila</taxon>
        <taxon>Trichonephila inaurata</taxon>
    </lineage>
</organism>
<protein>
    <submittedName>
        <fullName evidence="2">Uncharacterized protein</fullName>
    </submittedName>
</protein>
<name>A0A8X7CJJ2_9ARAC</name>
<sequence length="89" mass="9917">MTSAYFHPSPSHRAFYLLFSQFLSLLLLPRFSVAEIFIGSRDIIWDLENGGMGFGVSRSFFCECEGSVSAAEKYGERAPIKDAFVKGLV</sequence>
<dbReference type="AlphaFoldDB" id="A0A8X7CJJ2"/>
<keyword evidence="3" id="KW-1185">Reference proteome</keyword>
<proteinExistence type="predicted"/>
<keyword evidence="1" id="KW-0732">Signal</keyword>